<keyword evidence="1" id="KW-0812">Transmembrane</keyword>
<evidence type="ECO:0000313" key="3">
    <source>
        <dbReference type="Proteomes" id="UP000182658"/>
    </source>
</evidence>
<reference evidence="2 3" key="1">
    <citation type="submission" date="2016-10" db="EMBL/GenBank/DDBJ databases">
        <title>Draft genome sequence of Coniochaeta ligniaria NRRL30616, a lignocellulolytic fungus for bioabatement of inhibitors in plant biomass hydrolysates.</title>
        <authorList>
            <consortium name="DOE Joint Genome Institute"/>
            <person name="Jimenez D.J."/>
            <person name="Hector R.E."/>
            <person name="Riley R."/>
            <person name="Sun H."/>
            <person name="Grigoriev I.V."/>
            <person name="Van Elsas J.D."/>
            <person name="Nichols N.N."/>
        </authorList>
    </citation>
    <scope>NUCLEOTIDE SEQUENCE [LARGE SCALE GENOMIC DNA]</scope>
    <source>
        <strain evidence="2 3">NRRL 30616</strain>
    </source>
</reference>
<dbReference type="Proteomes" id="UP000182658">
    <property type="component" value="Unassembled WGS sequence"/>
</dbReference>
<dbReference type="Gene3D" id="1.20.210.10">
    <property type="entry name" value="Cytochrome c oxidase-like, subunit I domain"/>
    <property type="match status" value="1"/>
</dbReference>
<accession>A0A1J7IPT4</accession>
<dbReference type="EMBL" id="KV875108">
    <property type="protein sequence ID" value="OIW23129.1"/>
    <property type="molecule type" value="Genomic_DNA"/>
</dbReference>
<dbReference type="STRING" id="1408157.A0A1J7IPT4"/>
<sequence>MVVPRHVCDPTLVLSAFGIFSEVVSTSCSKRLLGHASMLYATCVIMILSYLVWRYHSSR</sequence>
<dbReference type="OrthoDB" id="2443709at2759"/>
<dbReference type="GO" id="GO:0005739">
    <property type="term" value="C:mitochondrion"/>
    <property type="evidence" value="ECO:0007669"/>
    <property type="project" value="UniProtKB-ARBA"/>
</dbReference>
<gene>
    <name evidence="2" type="ORF">CONLIGDRAFT_694077</name>
</gene>
<proteinExistence type="predicted"/>
<dbReference type="AlphaFoldDB" id="A0A1J7IPT4"/>
<evidence type="ECO:0000313" key="2">
    <source>
        <dbReference type="EMBL" id="OIW23129.1"/>
    </source>
</evidence>
<keyword evidence="1" id="KW-1133">Transmembrane helix</keyword>
<protein>
    <submittedName>
        <fullName evidence="2">Uncharacterized protein</fullName>
    </submittedName>
</protein>
<feature type="transmembrane region" description="Helical" evidence="1">
    <location>
        <begin position="32"/>
        <end position="53"/>
    </location>
</feature>
<dbReference type="InParanoid" id="A0A1J7IPT4"/>
<name>A0A1J7IPT4_9PEZI</name>
<dbReference type="SUPFAM" id="SSF81442">
    <property type="entry name" value="Cytochrome c oxidase subunit I-like"/>
    <property type="match status" value="1"/>
</dbReference>
<organism evidence="2 3">
    <name type="scientific">Coniochaeta ligniaria NRRL 30616</name>
    <dbReference type="NCBI Taxonomy" id="1408157"/>
    <lineage>
        <taxon>Eukaryota</taxon>
        <taxon>Fungi</taxon>
        <taxon>Dikarya</taxon>
        <taxon>Ascomycota</taxon>
        <taxon>Pezizomycotina</taxon>
        <taxon>Sordariomycetes</taxon>
        <taxon>Sordariomycetidae</taxon>
        <taxon>Coniochaetales</taxon>
        <taxon>Coniochaetaceae</taxon>
        <taxon>Coniochaeta</taxon>
    </lineage>
</organism>
<keyword evidence="3" id="KW-1185">Reference proteome</keyword>
<evidence type="ECO:0000256" key="1">
    <source>
        <dbReference type="SAM" id="Phobius"/>
    </source>
</evidence>
<keyword evidence="1" id="KW-0472">Membrane</keyword>
<dbReference type="InterPro" id="IPR036927">
    <property type="entry name" value="Cyt_c_oxase-like_su1_sf"/>
</dbReference>